<comment type="caution">
    <text evidence="7">The sequence shown here is derived from an EMBL/GenBank/DDBJ whole genome shotgun (WGS) entry which is preliminary data.</text>
</comment>
<organism evidence="7 8">
    <name type="scientific">Gregarina niphandrodes</name>
    <name type="common">Septate eugregarine</name>
    <dbReference type="NCBI Taxonomy" id="110365"/>
    <lineage>
        <taxon>Eukaryota</taxon>
        <taxon>Sar</taxon>
        <taxon>Alveolata</taxon>
        <taxon>Apicomplexa</taxon>
        <taxon>Conoidasida</taxon>
        <taxon>Gregarinasina</taxon>
        <taxon>Eugregarinorida</taxon>
        <taxon>Gregarinidae</taxon>
        <taxon>Gregarina</taxon>
    </lineage>
</organism>
<evidence type="ECO:0000256" key="4">
    <source>
        <dbReference type="ARBA" id="ARBA00022884"/>
    </source>
</evidence>
<accession>A0A023B4E9</accession>
<evidence type="ECO:0000256" key="2">
    <source>
        <dbReference type="ARBA" id="ARBA00009155"/>
    </source>
</evidence>
<dbReference type="PANTHER" id="PTHR21321:SF4">
    <property type="entry name" value="EXOSOME COMPLEX COMPONENT RRP4"/>
    <property type="match status" value="1"/>
</dbReference>
<dbReference type="GO" id="GO:0034475">
    <property type="term" value="P:U4 snRNA 3'-end processing"/>
    <property type="evidence" value="ECO:0007669"/>
    <property type="project" value="TreeGrafter"/>
</dbReference>
<dbReference type="SUPFAM" id="SSF50249">
    <property type="entry name" value="Nucleic acid-binding proteins"/>
    <property type="match status" value="1"/>
</dbReference>
<dbReference type="GO" id="GO:0000467">
    <property type="term" value="P:exonucleolytic trimming to generate mature 3'-end of 5.8S rRNA from tricistronic rRNA transcript (SSU-rRNA, 5.8S rRNA, LSU-rRNA)"/>
    <property type="evidence" value="ECO:0007669"/>
    <property type="project" value="TreeGrafter"/>
</dbReference>
<dbReference type="SUPFAM" id="SSF54791">
    <property type="entry name" value="Eukaryotic type KH-domain (KH-domain type I)"/>
    <property type="match status" value="1"/>
</dbReference>
<name>A0A023B4E9_GRENI</name>
<keyword evidence="7" id="KW-0378">Hydrolase</keyword>
<comment type="similarity">
    <text evidence="2">Belongs to the RRP4 family.</text>
</comment>
<keyword evidence="8" id="KW-1185">Reference proteome</keyword>
<comment type="subcellular location">
    <subcellularLocation>
        <location evidence="1">Nucleus</location>
    </subcellularLocation>
</comment>
<dbReference type="AlphaFoldDB" id="A0A023B4E9"/>
<dbReference type="eggNOG" id="KOG3013">
    <property type="taxonomic scope" value="Eukaryota"/>
</dbReference>
<keyword evidence="4" id="KW-0694">RNA-binding</keyword>
<evidence type="ECO:0000313" key="8">
    <source>
        <dbReference type="Proteomes" id="UP000019763"/>
    </source>
</evidence>
<reference evidence="7" key="1">
    <citation type="submission" date="2013-12" db="EMBL/GenBank/DDBJ databases">
        <authorList>
            <person name="Omoto C.K."/>
            <person name="Sibley D."/>
            <person name="Venepally P."/>
            <person name="Hadjithomas M."/>
            <person name="Karamycheva S."/>
            <person name="Brunk B."/>
            <person name="Roos D."/>
            <person name="Caler E."/>
            <person name="Lorenzi H."/>
        </authorList>
    </citation>
    <scope>NUCLEOTIDE SEQUENCE</scope>
</reference>
<dbReference type="VEuPathDB" id="CryptoDB:GNI_101630"/>
<dbReference type="CDD" id="cd05789">
    <property type="entry name" value="S1_Rrp4"/>
    <property type="match status" value="1"/>
</dbReference>
<dbReference type="InterPro" id="IPR012340">
    <property type="entry name" value="NA-bd_OB-fold"/>
</dbReference>
<dbReference type="Gene3D" id="2.40.50.100">
    <property type="match status" value="1"/>
</dbReference>
<dbReference type="OMA" id="GPYIPEV"/>
<evidence type="ECO:0000256" key="3">
    <source>
        <dbReference type="ARBA" id="ARBA00022835"/>
    </source>
</evidence>
<dbReference type="RefSeq" id="XP_011131172.1">
    <property type="nucleotide sequence ID" value="XM_011132870.1"/>
</dbReference>
<dbReference type="OrthoDB" id="1650at2759"/>
<dbReference type="GO" id="GO:0003723">
    <property type="term" value="F:RNA binding"/>
    <property type="evidence" value="ECO:0007669"/>
    <property type="project" value="UniProtKB-KW"/>
</dbReference>
<gene>
    <name evidence="7" type="ORF">GNI_101630</name>
</gene>
<dbReference type="Proteomes" id="UP000019763">
    <property type="component" value="Unassembled WGS sequence"/>
</dbReference>
<dbReference type="InterPro" id="IPR026699">
    <property type="entry name" value="Exosome_RNA_bind1/RRP40/RRP4"/>
</dbReference>
<dbReference type="Gene3D" id="2.40.50.140">
    <property type="entry name" value="Nucleic acid-binding proteins"/>
    <property type="match status" value="1"/>
</dbReference>
<evidence type="ECO:0000256" key="1">
    <source>
        <dbReference type="ARBA" id="ARBA00004123"/>
    </source>
</evidence>
<feature type="domain" description="RRP4 S1" evidence="6">
    <location>
        <begin position="83"/>
        <end position="155"/>
    </location>
</feature>
<evidence type="ECO:0000259" key="6">
    <source>
        <dbReference type="Pfam" id="PF21266"/>
    </source>
</evidence>
<dbReference type="GO" id="GO:0000176">
    <property type="term" value="C:nuclear exosome (RNase complex)"/>
    <property type="evidence" value="ECO:0007669"/>
    <property type="project" value="TreeGrafter"/>
</dbReference>
<sequence length="304" mass="33456">MDGDIQAKLVYLLDSLKSLEPTQTVVTAGKEISLPEGTLLGHGIVAGTAVEEDNEIVTRYYASRTGYLVSVNSLTYVAPLHTRYVPETGDVVIGRVVEVAQGRWSVDINASHLGKLMLTSVSLPSGEQRRKTDAEVVDMRRFFAEDDIVFTEVQKVNGDQTCNLHSRNARYGKLFNGCMVAVPAPLVKRLAQHSCVLLGDVYVVLGNNGFVWIGTKPETTSTDTLNFVESKENRYLSVTPDVRRKIARVRNAILLLADLNLLISPDSITTVFHATNALAIPSSEILHQTNRLKILKQCCQICTD</sequence>
<dbReference type="GO" id="GO:0071034">
    <property type="term" value="P:CUT catabolic process"/>
    <property type="evidence" value="ECO:0007669"/>
    <property type="project" value="TreeGrafter"/>
</dbReference>
<evidence type="ECO:0000313" key="7">
    <source>
        <dbReference type="EMBL" id="EZG56704.1"/>
    </source>
</evidence>
<keyword evidence="7" id="KW-0269">Exonuclease</keyword>
<dbReference type="GO" id="GO:0004527">
    <property type="term" value="F:exonuclease activity"/>
    <property type="evidence" value="ECO:0007669"/>
    <property type="project" value="UniProtKB-KW"/>
</dbReference>
<dbReference type="InterPro" id="IPR036612">
    <property type="entry name" value="KH_dom_type_1_sf"/>
</dbReference>
<dbReference type="InterPro" id="IPR048565">
    <property type="entry name" value="S1_RRP4"/>
</dbReference>
<protein>
    <submittedName>
        <fullName evidence="7">Exosome complex exonuclease</fullName>
    </submittedName>
</protein>
<dbReference type="InterPro" id="IPR004088">
    <property type="entry name" value="KH_dom_type_1"/>
</dbReference>
<dbReference type="PANTHER" id="PTHR21321">
    <property type="entry name" value="PNAS-3 RELATED"/>
    <property type="match status" value="1"/>
</dbReference>
<evidence type="ECO:0000259" key="5">
    <source>
        <dbReference type="Pfam" id="PF15985"/>
    </source>
</evidence>
<dbReference type="Pfam" id="PF15985">
    <property type="entry name" value="KH_6"/>
    <property type="match status" value="1"/>
</dbReference>
<dbReference type="GO" id="GO:0000177">
    <property type="term" value="C:cytoplasmic exosome (RNase complex)"/>
    <property type="evidence" value="ECO:0007669"/>
    <property type="project" value="TreeGrafter"/>
</dbReference>
<dbReference type="Pfam" id="PF21266">
    <property type="entry name" value="S1_RRP4"/>
    <property type="match status" value="1"/>
</dbReference>
<keyword evidence="3" id="KW-0271">Exosome</keyword>
<dbReference type="GO" id="GO:0071051">
    <property type="term" value="P:poly(A)-dependent snoRNA 3'-end processing"/>
    <property type="evidence" value="ECO:0007669"/>
    <property type="project" value="TreeGrafter"/>
</dbReference>
<dbReference type="CDD" id="cd22525">
    <property type="entry name" value="KH-I_Rrp4_eukar"/>
    <property type="match status" value="1"/>
</dbReference>
<keyword evidence="7" id="KW-0540">Nuclease</keyword>
<dbReference type="GO" id="GO:0071038">
    <property type="term" value="P:TRAMP-dependent tRNA surveillance pathway"/>
    <property type="evidence" value="ECO:0007669"/>
    <property type="project" value="TreeGrafter"/>
</dbReference>
<dbReference type="GO" id="GO:0071035">
    <property type="term" value="P:nuclear polyadenylation-dependent rRNA catabolic process"/>
    <property type="evidence" value="ECO:0007669"/>
    <property type="project" value="TreeGrafter"/>
</dbReference>
<dbReference type="EMBL" id="AFNH02000762">
    <property type="protein sequence ID" value="EZG56704.1"/>
    <property type="molecule type" value="Genomic_DNA"/>
</dbReference>
<proteinExistence type="inferred from homology"/>
<feature type="domain" description="K Homology" evidence="5">
    <location>
        <begin position="177"/>
        <end position="217"/>
    </location>
</feature>
<dbReference type="GeneID" id="22913590"/>